<dbReference type="EMBL" id="CAFAAS010000013">
    <property type="protein sequence ID" value="CAB4810013.1"/>
    <property type="molecule type" value="Genomic_DNA"/>
</dbReference>
<name>A0A6J7MRB3_9ZZZZ</name>
<dbReference type="EMBL" id="CAEZYE010000028">
    <property type="protein sequence ID" value="CAB4709545.1"/>
    <property type="molecule type" value="Genomic_DNA"/>
</dbReference>
<dbReference type="InterPro" id="IPR029063">
    <property type="entry name" value="SAM-dependent_MTases_sf"/>
</dbReference>
<dbReference type="Gene3D" id="3.40.50.150">
    <property type="entry name" value="Vaccinia Virus protein VP39"/>
    <property type="match status" value="1"/>
</dbReference>
<evidence type="ECO:0000313" key="1">
    <source>
        <dbReference type="EMBL" id="CAB4709545.1"/>
    </source>
</evidence>
<dbReference type="EMBL" id="CAFBOD010000015">
    <property type="protein sequence ID" value="CAB4981702.1"/>
    <property type="molecule type" value="Genomic_DNA"/>
</dbReference>
<organism evidence="3">
    <name type="scientific">freshwater metagenome</name>
    <dbReference type="NCBI Taxonomy" id="449393"/>
    <lineage>
        <taxon>unclassified sequences</taxon>
        <taxon>metagenomes</taxon>
        <taxon>ecological metagenomes</taxon>
    </lineage>
</organism>
<proteinExistence type="predicted"/>
<dbReference type="SUPFAM" id="SSF53335">
    <property type="entry name" value="S-adenosyl-L-methionine-dependent methyltransferases"/>
    <property type="match status" value="1"/>
</dbReference>
<dbReference type="Pfam" id="PF13578">
    <property type="entry name" value="Methyltransf_24"/>
    <property type="match status" value="1"/>
</dbReference>
<gene>
    <name evidence="1" type="ORF">UFOPK2655_00655</name>
    <name evidence="2" type="ORF">UFOPK3077_01120</name>
    <name evidence="3" type="ORF">UFOPK3903_01205</name>
    <name evidence="4" type="ORF">UFOPK4444_00042</name>
</gene>
<dbReference type="EMBL" id="CAFBRZ010000002">
    <property type="protein sequence ID" value="CAB5140669.1"/>
    <property type="molecule type" value="Genomic_DNA"/>
</dbReference>
<reference evidence="3" key="1">
    <citation type="submission" date="2020-05" db="EMBL/GenBank/DDBJ databases">
        <authorList>
            <person name="Chiriac C."/>
            <person name="Salcher M."/>
            <person name="Ghai R."/>
            <person name="Kavagutti S V."/>
        </authorList>
    </citation>
    <scope>NUCLEOTIDE SEQUENCE</scope>
</reference>
<accession>A0A6J7MRB3</accession>
<sequence length="191" mass="21903">MTNYPNWFNGRVAQLNFEKFLLAYAGQEVNFLQIGAYTGDATEWLFANILTNQNSTLTDVDTWEGSDEPAHDQLNWLNVEDTYDLRTLKFQNENRLFKHKMMSDSFFANDAKSYDFIYIDGDHKASSVLQDGINAIARLKPGGIIAFDDYQWSLGKGPAFEPKPAIDAIRLCYADSLTVFELEYQAWMTKH</sequence>
<evidence type="ECO:0000313" key="2">
    <source>
        <dbReference type="EMBL" id="CAB4810013.1"/>
    </source>
</evidence>
<evidence type="ECO:0000313" key="4">
    <source>
        <dbReference type="EMBL" id="CAB5140669.1"/>
    </source>
</evidence>
<dbReference type="AlphaFoldDB" id="A0A6J7MRB3"/>
<protein>
    <submittedName>
        <fullName evidence="3">Unannotated protein</fullName>
    </submittedName>
</protein>
<evidence type="ECO:0000313" key="3">
    <source>
        <dbReference type="EMBL" id="CAB4981702.1"/>
    </source>
</evidence>